<dbReference type="STRING" id="376489.A5892_11765"/>
<dbReference type="PANTHER" id="PTHR42928">
    <property type="entry name" value="TRICARBOXYLATE-BINDING PROTEIN"/>
    <property type="match status" value="1"/>
</dbReference>
<dbReference type="Pfam" id="PF03401">
    <property type="entry name" value="TctC"/>
    <property type="match status" value="1"/>
</dbReference>
<dbReference type="Gene3D" id="3.40.190.10">
    <property type="entry name" value="Periplasmic binding protein-like II"/>
    <property type="match status" value="1"/>
</dbReference>
<sequence>MKRALLLLALLMIHGCGGDGEGQQRPLTLIVPTAPGGGTDTVARVLATQAEPALGAPIGVKNLPGASSAIGMFQGANAPADGETLTMVVAELAILKSLGLADIDHRGFAPIMLVNYDPAAITVRWDAPYDTINEFLDYAREHPNALLMGNSGTGSIWHVAAETFGHATDTRYTHVPYEGAAPAITALLGGHIDAVSVSAAEVLPYVNSGEFKILGVMAEQRIEALPQAPTFTEAGVDTPAFGTWRGLVVPAGTPQERIDQLAAAFAEAAQSSEFQAFMASRGFGIQILPPAEFASFLDEQAVFFERTLSTLGLAP</sequence>
<organism evidence="2 3">
    <name type="scientific">Halotalea alkalilenta</name>
    <dbReference type="NCBI Taxonomy" id="376489"/>
    <lineage>
        <taxon>Bacteria</taxon>
        <taxon>Pseudomonadati</taxon>
        <taxon>Pseudomonadota</taxon>
        <taxon>Gammaproteobacteria</taxon>
        <taxon>Oceanospirillales</taxon>
        <taxon>Halomonadaceae</taxon>
        <taxon>Halotalea</taxon>
    </lineage>
</organism>
<dbReference type="Gene3D" id="3.40.190.150">
    <property type="entry name" value="Bordetella uptake gene, domain 1"/>
    <property type="match status" value="1"/>
</dbReference>
<keyword evidence="3" id="KW-1185">Reference proteome</keyword>
<dbReference type="Proteomes" id="UP000077875">
    <property type="component" value="Chromosome"/>
</dbReference>
<dbReference type="PIRSF" id="PIRSF017082">
    <property type="entry name" value="YflP"/>
    <property type="match status" value="1"/>
</dbReference>
<evidence type="ECO:0000313" key="2">
    <source>
        <dbReference type="EMBL" id="ANF58060.1"/>
    </source>
</evidence>
<name>A0A172YFL4_9GAMM</name>
<gene>
    <name evidence="2" type="ORF">A5892_11765</name>
</gene>
<dbReference type="PANTHER" id="PTHR42928:SF5">
    <property type="entry name" value="BLR1237 PROTEIN"/>
    <property type="match status" value="1"/>
</dbReference>
<evidence type="ECO:0000256" key="1">
    <source>
        <dbReference type="ARBA" id="ARBA00006987"/>
    </source>
</evidence>
<dbReference type="EMBL" id="CP015243">
    <property type="protein sequence ID" value="ANF58060.1"/>
    <property type="molecule type" value="Genomic_DNA"/>
</dbReference>
<accession>A0A172YFL4</accession>
<evidence type="ECO:0008006" key="4">
    <source>
        <dbReference type="Google" id="ProtNLM"/>
    </source>
</evidence>
<evidence type="ECO:0000313" key="3">
    <source>
        <dbReference type="Proteomes" id="UP000077875"/>
    </source>
</evidence>
<dbReference type="SUPFAM" id="SSF53850">
    <property type="entry name" value="Periplasmic binding protein-like II"/>
    <property type="match status" value="1"/>
</dbReference>
<comment type="similarity">
    <text evidence="1">Belongs to the UPF0065 (bug) family.</text>
</comment>
<dbReference type="KEGG" id="haa:A5892_11765"/>
<reference evidence="2 3" key="1">
    <citation type="submission" date="2016-04" db="EMBL/GenBank/DDBJ databases">
        <title>Complete Genome Sequence of Halotalea alkalilenta IHB B 13600.</title>
        <authorList>
            <person name="Swarnkar M.K."/>
            <person name="Sharma A."/>
            <person name="Kaushal K."/>
            <person name="Soni R."/>
            <person name="Rana S."/>
            <person name="Singh A.K."/>
            <person name="Gulati A."/>
        </authorList>
    </citation>
    <scope>NUCLEOTIDE SEQUENCE [LARGE SCALE GENOMIC DNA]</scope>
    <source>
        <strain evidence="2 3">IHB B 13600</strain>
    </source>
</reference>
<dbReference type="AlphaFoldDB" id="A0A172YFL4"/>
<dbReference type="InterPro" id="IPR042100">
    <property type="entry name" value="Bug_dom1"/>
</dbReference>
<protein>
    <recommendedName>
        <fullName evidence="4">ABC transporter substrate-binding protein</fullName>
    </recommendedName>
</protein>
<dbReference type="InterPro" id="IPR005064">
    <property type="entry name" value="BUG"/>
</dbReference>
<dbReference type="CDD" id="cd07012">
    <property type="entry name" value="PBP2_Bug_TTT"/>
    <property type="match status" value="1"/>
</dbReference>
<dbReference type="RefSeq" id="WP_064122966.1">
    <property type="nucleotide sequence ID" value="NZ_CP015243.1"/>
</dbReference>
<proteinExistence type="inferred from homology"/>